<feature type="domain" description="HIT" evidence="2">
    <location>
        <begin position="1"/>
        <end position="75"/>
    </location>
</feature>
<dbReference type="OrthoDB" id="680339at2759"/>
<dbReference type="Pfam" id="PF01230">
    <property type="entry name" value="HIT"/>
    <property type="match status" value="1"/>
</dbReference>
<feature type="non-terminal residue" evidence="3">
    <location>
        <position position="79"/>
    </location>
</feature>
<feature type="non-terminal residue" evidence="3">
    <location>
        <position position="1"/>
    </location>
</feature>
<dbReference type="SUPFAM" id="SSF54197">
    <property type="entry name" value="HIT-like"/>
    <property type="match status" value="1"/>
</dbReference>
<organism evidence="3 4">
    <name type="scientific">Cronartium quercuum f. sp. fusiforme G11</name>
    <dbReference type="NCBI Taxonomy" id="708437"/>
    <lineage>
        <taxon>Eukaryota</taxon>
        <taxon>Fungi</taxon>
        <taxon>Dikarya</taxon>
        <taxon>Basidiomycota</taxon>
        <taxon>Pucciniomycotina</taxon>
        <taxon>Pucciniomycetes</taxon>
        <taxon>Pucciniales</taxon>
        <taxon>Coleosporiaceae</taxon>
        <taxon>Cronartium</taxon>
    </lineage>
</organism>
<proteinExistence type="predicted"/>
<gene>
    <name evidence="3" type="ORF">CROQUDRAFT_29490</name>
</gene>
<dbReference type="InterPro" id="IPR051884">
    <property type="entry name" value="Bis(5'-adenosyl)-TPase_reg"/>
</dbReference>
<dbReference type="PANTHER" id="PTHR46243">
    <property type="entry name" value="BIS(5'-ADENOSYL)-TRIPHOSPHATASE"/>
    <property type="match status" value="1"/>
</dbReference>
<comment type="caution">
    <text evidence="3">The sequence shown here is derived from an EMBL/GenBank/DDBJ whole genome shotgun (WGS) entry which is preliminary data.</text>
</comment>
<dbReference type="PROSITE" id="PS51084">
    <property type="entry name" value="HIT_2"/>
    <property type="match status" value="1"/>
</dbReference>
<dbReference type="AlphaFoldDB" id="A0A9P6NUE9"/>
<dbReference type="InterPro" id="IPR011146">
    <property type="entry name" value="HIT-like"/>
</dbReference>
<protein>
    <recommendedName>
        <fullName evidence="2">HIT domain-containing protein</fullName>
    </recommendedName>
</protein>
<reference evidence="3" key="1">
    <citation type="submission" date="2013-11" db="EMBL/GenBank/DDBJ databases">
        <title>Genome sequence of the fusiform rust pathogen reveals effectors for host alternation and coevolution with pine.</title>
        <authorList>
            <consortium name="DOE Joint Genome Institute"/>
            <person name="Smith K."/>
            <person name="Pendleton A."/>
            <person name="Kubisiak T."/>
            <person name="Anderson C."/>
            <person name="Salamov A."/>
            <person name="Aerts A."/>
            <person name="Riley R."/>
            <person name="Clum A."/>
            <person name="Lindquist E."/>
            <person name="Ence D."/>
            <person name="Campbell M."/>
            <person name="Kronenberg Z."/>
            <person name="Feau N."/>
            <person name="Dhillon B."/>
            <person name="Hamelin R."/>
            <person name="Burleigh J."/>
            <person name="Smith J."/>
            <person name="Yandell M."/>
            <person name="Nelson C."/>
            <person name="Grigoriev I."/>
            <person name="Davis J."/>
        </authorList>
    </citation>
    <scope>NUCLEOTIDE SEQUENCE</scope>
    <source>
        <strain evidence="3">G11</strain>
    </source>
</reference>
<dbReference type="Gene3D" id="3.30.428.10">
    <property type="entry name" value="HIT-like"/>
    <property type="match status" value="1"/>
</dbReference>
<dbReference type="EMBL" id="MU167219">
    <property type="protein sequence ID" value="KAG0150409.1"/>
    <property type="molecule type" value="Genomic_DNA"/>
</dbReference>
<evidence type="ECO:0000313" key="4">
    <source>
        <dbReference type="Proteomes" id="UP000886653"/>
    </source>
</evidence>
<dbReference type="InterPro" id="IPR036265">
    <property type="entry name" value="HIT-like_sf"/>
</dbReference>
<dbReference type="InterPro" id="IPR019808">
    <property type="entry name" value="Histidine_triad_CS"/>
</dbReference>
<evidence type="ECO:0000313" key="3">
    <source>
        <dbReference type="EMBL" id="KAG0150409.1"/>
    </source>
</evidence>
<keyword evidence="4" id="KW-1185">Reference proteome</keyword>
<sequence length="79" mass="9079">VLVIPKRKEIKRFIELNEMELHDLFKSVKLIGKVIEEAYKAKSLTISIQDGPFAGQSVPHLHVHILPRHPQDFTPNDKV</sequence>
<feature type="short sequence motif" description="Histidine triad motif" evidence="1">
    <location>
        <begin position="60"/>
        <end position="64"/>
    </location>
</feature>
<dbReference type="PANTHER" id="PTHR46243:SF1">
    <property type="entry name" value="BIS(5'-ADENOSYL)-TRIPHOSPHATASE"/>
    <property type="match status" value="1"/>
</dbReference>
<dbReference type="GO" id="GO:0003824">
    <property type="term" value="F:catalytic activity"/>
    <property type="evidence" value="ECO:0007669"/>
    <property type="project" value="InterPro"/>
</dbReference>
<dbReference type="PROSITE" id="PS00892">
    <property type="entry name" value="HIT_1"/>
    <property type="match status" value="1"/>
</dbReference>
<dbReference type="Proteomes" id="UP000886653">
    <property type="component" value="Unassembled WGS sequence"/>
</dbReference>
<evidence type="ECO:0000259" key="2">
    <source>
        <dbReference type="PROSITE" id="PS51084"/>
    </source>
</evidence>
<name>A0A9P6NUE9_9BASI</name>
<evidence type="ECO:0000256" key="1">
    <source>
        <dbReference type="PROSITE-ProRule" id="PRU00464"/>
    </source>
</evidence>
<accession>A0A9P6NUE9</accession>